<dbReference type="InterPro" id="IPR036388">
    <property type="entry name" value="WH-like_DNA-bd_sf"/>
</dbReference>
<dbReference type="Proteomes" id="UP000681075">
    <property type="component" value="Unassembled WGS sequence"/>
</dbReference>
<dbReference type="InterPro" id="IPR005234">
    <property type="entry name" value="ScpB_csome_segregation"/>
</dbReference>
<dbReference type="PANTHER" id="PTHR34298">
    <property type="entry name" value="SEGREGATION AND CONDENSATION PROTEIN B"/>
    <property type="match status" value="1"/>
</dbReference>
<dbReference type="SUPFAM" id="SSF46785">
    <property type="entry name" value="Winged helix' DNA-binding domain"/>
    <property type="match status" value="2"/>
</dbReference>
<sequence>MAKPRDDHEHEEEMDLEVEGGEDVELAEDAELEDADLEEGDLEEGDLDEEEGDAQGEGDESEEASAGKGKKSKSKKPAEEPLDEAARYHLLRVIEAILFASAEPIEENALVAQVGYRKEMPGLLSELAEQYAGRGVNLVQRDNRWCFRTAADLAGTLKREQVQTRRLSRAAVETLATIAYHQPVSRPEIETIRGVTTSRGTLDVLIETGWIKPGKRRNDVPGKPLTWMTTQQFLDQFGLESLADLPGLDDLRAAGLLDARPAIAALDKFAEHEEDEIDTDGDELDLRPGDAEPAHDDAHEEGRD</sequence>
<dbReference type="EMBL" id="BOPV01000001">
    <property type="protein sequence ID" value="GIL38385.1"/>
    <property type="molecule type" value="Genomic_DNA"/>
</dbReference>
<evidence type="ECO:0008006" key="8">
    <source>
        <dbReference type="Google" id="ProtNLM"/>
    </source>
</evidence>
<evidence type="ECO:0000256" key="3">
    <source>
        <dbReference type="ARBA" id="ARBA00022829"/>
    </source>
</evidence>
<dbReference type="Pfam" id="PF04079">
    <property type="entry name" value="SMC_ScpB"/>
    <property type="match status" value="1"/>
</dbReference>
<proteinExistence type="predicted"/>
<keyword evidence="4" id="KW-0131">Cell cycle</keyword>
<organism evidence="6 7">
    <name type="scientific">Roseiterribacter gracilis</name>
    <dbReference type="NCBI Taxonomy" id="2812848"/>
    <lineage>
        <taxon>Bacteria</taxon>
        <taxon>Pseudomonadati</taxon>
        <taxon>Pseudomonadota</taxon>
        <taxon>Alphaproteobacteria</taxon>
        <taxon>Rhodospirillales</taxon>
        <taxon>Roseiterribacteraceae</taxon>
        <taxon>Roseiterribacter</taxon>
    </lineage>
</organism>
<gene>
    <name evidence="6" type="ORF">TMPK1_06220</name>
</gene>
<protein>
    <recommendedName>
        <fullName evidence="8">Segregation and condensation protein B</fullName>
    </recommendedName>
</protein>
<keyword evidence="3" id="KW-0159">Chromosome partition</keyword>
<accession>A0A8S8XAP9</accession>
<dbReference type="InterPro" id="IPR036390">
    <property type="entry name" value="WH_DNA-bd_sf"/>
</dbReference>
<dbReference type="Gene3D" id="1.10.10.10">
    <property type="entry name" value="Winged helix-like DNA-binding domain superfamily/Winged helix DNA-binding domain"/>
    <property type="match status" value="2"/>
</dbReference>
<name>A0A8S8XAP9_9PROT</name>
<feature type="region of interest" description="Disordered" evidence="5">
    <location>
        <begin position="1"/>
        <end position="81"/>
    </location>
</feature>
<dbReference type="GO" id="GO:0051301">
    <property type="term" value="P:cell division"/>
    <property type="evidence" value="ECO:0007669"/>
    <property type="project" value="UniProtKB-KW"/>
</dbReference>
<evidence type="ECO:0000256" key="2">
    <source>
        <dbReference type="ARBA" id="ARBA00022618"/>
    </source>
</evidence>
<reference evidence="6" key="1">
    <citation type="submission" date="2021-02" db="EMBL/GenBank/DDBJ databases">
        <title>Genome sequence of Rhodospirillales sp. strain TMPK1 isolated from soil.</title>
        <authorList>
            <person name="Nakai R."/>
            <person name="Kusada H."/>
            <person name="Tamaki H."/>
        </authorList>
    </citation>
    <scope>NUCLEOTIDE SEQUENCE</scope>
    <source>
        <strain evidence="6">TMPK1</strain>
    </source>
</reference>
<feature type="compositionally biased region" description="Acidic residues" evidence="5">
    <location>
        <begin position="9"/>
        <end position="63"/>
    </location>
</feature>
<dbReference type="PANTHER" id="PTHR34298:SF2">
    <property type="entry name" value="SEGREGATION AND CONDENSATION PROTEIN B"/>
    <property type="match status" value="1"/>
</dbReference>
<dbReference type="GO" id="GO:0051304">
    <property type="term" value="P:chromosome separation"/>
    <property type="evidence" value="ECO:0007669"/>
    <property type="project" value="InterPro"/>
</dbReference>
<evidence type="ECO:0000256" key="4">
    <source>
        <dbReference type="ARBA" id="ARBA00023306"/>
    </source>
</evidence>
<evidence type="ECO:0000313" key="6">
    <source>
        <dbReference type="EMBL" id="GIL38385.1"/>
    </source>
</evidence>
<dbReference type="NCBIfam" id="TIGR00281">
    <property type="entry name" value="SMC-Scp complex subunit ScpB"/>
    <property type="match status" value="1"/>
</dbReference>
<keyword evidence="7" id="KW-1185">Reference proteome</keyword>
<keyword evidence="1" id="KW-0963">Cytoplasm</keyword>
<comment type="caution">
    <text evidence="6">The sequence shown here is derived from an EMBL/GenBank/DDBJ whole genome shotgun (WGS) entry which is preliminary data.</text>
</comment>
<keyword evidence="2" id="KW-0132">Cell division</keyword>
<evidence type="ECO:0000256" key="1">
    <source>
        <dbReference type="ARBA" id="ARBA00022490"/>
    </source>
</evidence>
<evidence type="ECO:0000256" key="5">
    <source>
        <dbReference type="SAM" id="MobiDB-lite"/>
    </source>
</evidence>
<dbReference type="AlphaFoldDB" id="A0A8S8XAP9"/>
<feature type="compositionally biased region" description="Acidic residues" evidence="5">
    <location>
        <begin position="272"/>
        <end position="283"/>
    </location>
</feature>
<feature type="compositionally biased region" description="Basic and acidic residues" evidence="5">
    <location>
        <begin position="284"/>
        <end position="304"/>
    </location>
</feature>
<feature type="region of interest" description="Disordered" evidence="5">
    <location>
        <begin position="270"/>
        <end position="304"/>
    </location>
</feature>
<evidence type="ECO:0000313" key="7">
    <source>
        <dbReference type="Proteomes" id="UP000681075"/>
    </source>
</evidence>